<name>A0A5B7J3C8_PORTR</name>
<proteinExistence type="predicted"/>
<evidence type="ECO:0000313" key="1">
    <source>
        <dbReference type="EMBL" id="MPC91250.1"/>
    </source>
</evidence>
<protein>
    <submittedName>
        <fullName evidence="1">Uncharacterized protein</fullName>
    </submittedName>
</protein>
<dbReference type="Proteomes" id="UP000324222">
    <property type="component" value="Unassembled WGS sequence"/>
</dbReference>
<organism evidence="1 2">
    <name type="scientific">Portunus trituberculatus</name>
    <name type="common">Swimming crab</name>
    <name type="synonym">Neptunus trituberculatus</name>
    <dbReference type="NCBI Taxonomy" id="210409"/>
    <lineage>
        <taxon>Eukaryota</taxon>
        <taxon>Metazoa</taxon>
        <taxon>Ecdysozoa</taxon>
        <taxon>Arthropoda</taxon>
        <taxon>Crustacea</taxon>
        <taxon>Multicrustacea</taxon>
        <taxon>Malacostraca</taxon>
        <taxon>Eumalacostraca</taxon>
        <taxon>Eucarida</taxon>
        <taxon>Decapoda</taxon>
        <taxon>Pleocyemata</taxon>
        <taxon>Brachyura</taxon>
        <taxon>Eubrachyura</taxon>
        <taxon>Portunoidea</taxon>
        <taxon>Portunidae</taxon>
        <taxon>Portuninae</taxon>
        <taxon>Portunus</taxon>
    </lineage>
</organism>
<dbReference type="EMBL" id="VSRR010087106">
    <property type="protein sequence ID" value="MPC91250.1"/>
    <property type="molecule type" value="Genomic_DNA"/>
</dbReference>
<evidence type="ECO:0000313" key="2">
    <source>
        <dbReference type="Proteomes" id="UP000324222"/>
    </source>
</evidence>
<comment type="caution">
    <text evidence="1">The sequence shown here is derived from an EMBL/GenBank/DDBJ whole genome shotgun (WGS) entry which is preliminary data.</text>
</comment>
<accession>A0A5B7J3C8</accession>
<keyword evidence="2" id="KW-1185">Reference proteome</keyword>
<sequence length="105" mass="11491">MAVVLRRGKFLGIAVPREPARKARIPHIWVAHFPDGEGRPVFTLPPSIPCTRPPVCPSRACTLRPSLTASFVPPHRRLVSEGGVWEWLMVCSCAGVTEGKPRPAC</sequence>
<gene>
    <name evidence="1" type="ORF">E2C01_086274</name>
</gene>
<dbReference type="AlphaFoldDB" id="A0A5B7J3C8"/>
<reference evidence="1 2" key="1">
    <citation type="submission" date="2019-05" db="EMBL/GenBank/DDBJ databases">
        <title>Another draft genome of Portunus trituberculatus and its Hox gene families provides insights of decapod evolution.</title>
        <authorList>
            <person name="Jeong J.-H."/>
            <person name="Song I."/>
            <person name="Kim S."/>
            <person name="Choi T."/>
            <person name="Kim D."/>
            <person name="Ryu S."/>
            <person name="Kim W."/>
        </authorList>
    </citation>
    <scope>NUCLEOTIDE SEQUENCE [LARGE SCALE GENOMIC DNA]</scope>
    <source>
        <tissue evidence="1">Muscle</tissue>
    </source>
</reference>